<dbReference type="SMART" id="SM00530">
    <property type="entry name" value="HTH_XRE"/>
    <property type="match status" value="1"/>
</dbReference>
<dbReference type="InterPro" id="IPR010982">
    <property type="entry name" value="Lambda_DNA-bd_dom_sf"/>
</dbReference>
<dbReference type="GO" id="GO:0003677">
    <property type="term" value="F:DNA binding"/>
    <property type="evidence" value="ECO:0007669"/>
    <property type="project" value="InterPro"/>
</dbReference>
<name>A0A7S8IDL7_9CHLR</name>
<dbReference type="Pfam" id="PF01381">
    <property type="entry name" value="HTH_3"/>
    <property type="match status" value="1"/>
</dbReference>
<sequence>MEQDAKKRFGDRVRRARRDLDLKQEELAEMLGTSQAVVSNVENGVSAISAPDLPRWAEALNKPIMYFFDDHALDWQRRALDILAMLPEDQLEVVLRMLKYMALGMNENNLLK</sequence>
<evidence type="ECO:0000313" key="3">
    <source>
        <dbReference type="Proteomes" id="UP000594468"/>
    </source>
</evidence>
<dbReference type="Gene3D" id="1.10.260.40">
    <property type="entry name" value="lambda repressor-like DNA-binding domains"/>
    <property type="match status" value="1"/>
</dbReference>
<keyword evidence="3" id="KW-1185">Reference proteome</keyword>
<gene>
    <name evidence="2" type="ORF">G4Y79_14610</name>
</gene>
<dbReference type="PROSITE" id="PS50943">
    <property type="entry name" value="HTH_CROC1"/>
    <property type="match status" value="1"/>
</dbReference>
<accession>A0A7S8IDL7</accession>
<organism evidence="2 3">
    <name type="scientific">Phototrophicus methaneseepsis</name>
    <dbReference type="NCBI Taxonomy" id="2710758"/>
    <lineage>
        <taxon>Bacteria</taxon>
        <taxon>Bacillati</taxon>
        <taxon>Chloroflexota</taxon>
        <taxon>Candidatus Thermofontia</taxon>
        <taxon>Phototrophicales</taxon>
        <taxon>Phototrophicaceae</taxon>
        <taxon>Phototrophicus</taxon>
    </lineage>
</organism>
<protein>
    <submittedName>
        <fullName evidence="2">Helix-turn-helix transcriptional regulator</fullName>
    </submittedName>
</protein>
<dbReference type="InterPro" id="IPR001387">
    <property type="entry name" value="Cro/C1-type_HTH"/>
</dbReference>
<proteinExistence type="predicted"/>
<feature type="domain" description="HTH cro/C1-type" evidence="1">
    <location>
        <begin position="13"/>
        <end position="67"/>
    </location>
</feature>
<dbReference type="KEGG" id="pmet:G4Y79_14610"/>
<dbReference type="EMBL" id="CP062983">
    <property type="protein sequence ID" value="QPC80938.1"/>
    <property type="molecule type" value="Genomic_DNA"/>
</dbReference>
<dbReference type="RefSeq" id="WP_195169013.1">
    <property type="nucleotide sequence ID" value="NZ_CP062983.1"/>
</dbReference>
<dbReference type="CDD" id="cd00093">
    <property type="entry name" value="HTH_XRE"/>
    <property type="match status" value="1"/>
</dbReference>
<reference evidence="2 3" key="1">
    <citation type="submission" date="2020-02" db="EMBL/GenBank/DDBJ databases">
        <authorList>
            <person name="Zheng R.K."/>
            <person name="Sun C.M."/>
        </authorList>
    </citation>
    <scope>NUCLEOTIDE SEQUENCE [LARGE SCALE GENOMIC DNA]</scope>
    <source>
        <strain evidence="3">rifampicinis</strain>
    </source>
</reference>
<dbReference type="Proteomes" id="UP000594468">
    <property type="component" value="Chromosome"/>
</dbReference>
<evidence type="ECO:0000313" key="2">
    <source>
        <dbReference type="EMBL" id="QPC80938.1"/>
    </source>
</evidence>
<evidence type="ECO:0000259" key="1">
    <source>
        <dbReference type="PROSITE" id="PS50943"/>
    </source>
</evidence>
<dbReference type="AlphaFoldDB" id="A0A7S8IDL7"/>
<dbReference type="SUPFAM" id="SSF47413">
    <property type="entry name" value="lambda repressor-like DNA-binding domains"/>
    <property type="match status" value="1"/>
</dbReference>